<dbReference type="GO" id="GO:0003984">
    <property type="term" value="F:acetolactate synthase activity"/>
    <property type="evidence" value="ECO:0007669"/>
    <property type="project" value="UniProtKB-EC"/>
</dbReference>
<evidence type="ECO:0000256" key="2">
    <source>
        <dbReference type="ARBA" id="ARBA00005025"/>
    </source>
</evidence>
<dbReference type="Gene3D" id="3.30.70.1150">
    <property type="entry name" value="ACT-like. Chain A, domain 2"/>
    <property type="match status" value="1"/>
</dbReference>
<keyword evidence="5 13" id="KW-0028">Amino-acid biosynthesis</keyword>
<dbReference type="SUPFAM" id="SSF52467">
    <property type="entry name" value="DHS-like NAD/FAD-binding domain"/>
    <property type="match status" value="1"/>
</dbReference>
<dbReference type="SUPFAM" id="SSF55021">
    <property type="entry name" value="ACT-like"/>
    <property type="match status" value="2"/>
</dbReference>
<dbReference type="InterPro" id="IPR012001">
    <property type="entry name" value="Thiamin_PyroP_enz_TPP-bd_dom"/>
</dbReference>
<dbReference type="InterPro" id="IPR045229">
    <property type="entry name" value="TPP_enz"/>
</dbReference>
<dbReference type="InterPro" id="IPR004789">
    <property type="entry name" value="Acetalactate_synth_ssu"/>
</dbReference>
<dbReference type="SUPFAM" id="SSF52518">
    <property type="entry name" value="Thiamin diphosphate-binding fold (THDP-binding)"/>
    <property type="match status" value="2"/>
</dbReference>
<dbReference type="GO" id="GO:0050660">
    <property type="term" value="F:flavin adenine dinucleotide binding"/>
    <property type="evidence" value="ECO:0007669"/>
    <property type="project" value="InterPro"/>
</dbReference>
<comment type="catalytic activity">
    <reaction evidence="13">
        <text>2 pyruvate + H(+) = (2S)-2-acetolactate + CO2</text>
        <dbReference type="Rhea" id="RHEA:25249"/>
        <dbReference type="ChEBI" id="CHEBI:15361"/>
        <dbReference type="ChEBI" id="CHEBI:15378"/>
        <dbReference type="ChEBI" id="CHEBI:16526"/>
        <dbReference type="ChEBI" id="CHEBI:58476"/>
        <dbReference type="EC" id="2.2.1.6"/>
    </reaction>
</comment>
<dbReference type="CDD" id="cd02015">
    <property type="entry name" value="TPP_AHAS"/>
    <property type="match status" value="1"/>
</dbReference>
<dbReference type="PANTHER" id="PTHR18968:SF13">
    <property type="entry name" value="ACETOLACTATE SYNTHASE CATALYTIC SUBUNIT, MITOCHONDRIAL"/>
    <property type="match status" value="1"/>
</dbReference>
<keyword evidence="8 13" id="KW-0460">Magnesium</keyword>
<evidence type="ECO:0000256" key="4">
    <source>
        <dbReference type="ARBA" id="ARBA00007812"/>
    </source>
</evidence>
<sequence length="724" mass="78557">MKLSGAEIVCESLLEEGVEIVFGLPGGAVLPLYGAMAKYPGLRHVLVRHEQAAAMAADGYARATGRVGVCSATSGPGATNLVTGIATAQMDSVPLVAITGQVPRGAIGRDAFQETDVTGITLPITKHNFLVMEVEDVAPAIKEAFHIARTGRPGPVLVDIPKDVLQDLRTEFVWPDKPNLPGYHPPGEAPMKQVALAAQLINQAERPVIMAGHGVLISQAYHELIELAERAQIPVITTLLGISSIPTDHVLNMGMPGMHGMAYNNLAIDQADLLIALGMRFDDRVTGRLRDFAPNAKVVHIDVDASELDKNVKATVPVVGDLKMVLKQLMPLVEPNVHIDWHRRLEELKAEHPSLFIRESEELLPQYVLNRLSEVSGGDCIVVTGVGQHQMWAAQHCKFREPNTLITSGGLGSMGYEVPAALGARMGRPDKTVWSVAGDGGFQMTMCDLATAIENNVDIKFAILNNQSLGMVKQMQDVFYDHEYYAVEYSGNPDFVKLAAAYGIDGMRVTRKDEVDDAVRHAMEVSGPVIIDFVVKADEQSSQTDQHTIIALVEDKPGVLTRVSSMFRRRGFNIASLAVGRSEKQGMSRMTFVVNGDLPTVQQVTRQLDKLIDVIQVSYISTHQVVARELALLKVTTTPSTRGEIMQFAELFSANIVDVGSTYIVIEITGGDQKVDALENLLRPFGITEMVRTGLVAMVRGQESGMDAENLGVPISVLRMDSGI</sequence>
<evidence type="ECO:0000256" key="5">
    <source>
        <dbReference type="ARBA" id="ARBA00022605"/>
    </source>
</evidence>
<comment type="pathway">
    <text evidence="1 13">Amino-acid biosynthesis; L-isoleucine biosynthesis; L-isoleucine from 2-oxobutanoate: step 1/4.</text>
</comment>
<evidence type="ECO:0000313" key="16">
    <source>
        <dbReference type="Proteomes" id="UP001174909"/>
    </source>
</evidence>
<dbReference type="Gene3D" id="3.40.50.1220">
    <property type="entry name" value="TPP-binding domain"/>
    <property type="match status" value="1"/>
</dbReference>
<dbReference type="Pfam" id="PF10369">
    <property type="entry name" value="ALS_ss_C"/>
    <property type="match status" value="1"/>
</dbReference>
<keyword evidence="10 13" id="KW-0100">Branched-chain amino acid biosynthesis</keyword>
<dbReference type="GO" id="GO:0009097">
    <property type="term" value="P:isoleucine biosynthetic process"/>
    <property type="evidence" value="ECO:0007669"/>
    <property type="project" value="TreeGrafter"/>
</dbReference>
<dbReference type="CDD" id="cd04878">
    <property type="entry name" value="ACT_AHAS"/>
    <property type="match status" value="1"/>
</dbReference>
<evidence type="ECO:0000256" key="6">
    <source>
        <dbReference type="ARBA" id="ARBA00022679"/>
    </source>
</evidence>
<comment type="cofactor">
    <cofactor evidence="13">
        <name>thiamine diphosphate</name>
        <dbReference type="ChEBI" id="CHEBI:58937"/>
    </cofactor>
    <text evidence="13">Binds 1 thiamine pyrophosphate per subunit.</text>
</comment>
<dbReference type="NCBIfam" id="TIGR00119">
    <property type="entry name" value="acolac_sm"/>
    <property type="match status" value="1"/>
</dbReference>
<dbReference type="GO" id="GO:0009099">
    <property type="term" value="P:L-valine biosynthetic process"/>
    <property type="evidence" value="ECO:0007669"/>
    <property type="project" value="TreeGrafter"/>
</dbReference>
<dbReference type="GO" id="GO:0030976">
    <property type="term" value="F:thiamine pyrophosphate binding"/>
    <property type="evidence" value="ECO:0007669"/>
    <property type="project" value="UniProtKB-UniRule"/>
</dbReference>
<dbReference type="Pfam" id="PF02775">
    <property type="entry name" value="TPP_enzyme_C"/>
    <property type="match status" value="1"/>
</dbReference>
<dbReference type="GO" id="GO:0000287">
    <property type="term" value="F:magnesium ion binding"/>
    <property type="evidence" value="ECO:0007669"/>
    <property type="project" value="UniProtKB-UniRule"/>
</dbReference>
<dbReference type="InterPro" id="IPR002912">
    <property type="entry name" value="ACT_dom"/>
</dbReference>
<evidence type="ECO:0000256" key="12">
    <source>
        <dbReference type="ARBA" id="ARBA00048767"/>
    </source>
</evidence>
<dbReference type="NCBIfam" id="TIGR00118">
    <property type="entry name" value="acolac_lg"/>
    <property type="match status" value="1"/>
</dbReference>
<evidence type="ECO:0000256" key="13">
    <source>
        <dbReference type="RuleBase" id="RU003591"/>
    </source>
</evidence>
<dbReference type="InterPro" id="IPR039557">
    <property type="entry name" value="AHAS_ACT"/>
</dbReference>
<dbReference type="Gene3D" id="3.30.70.260">
    <property type="match status" value="1"/>
</dbReference>
<dbReference type="InterPro" id="IPR019455">
    <property type="entry name" value="Acetolactate_synth_ssu_C"/>
</dbReference>
<keyword evidence="9 13" id="KW-0786">Thiamine pyrophosphate</keyword>
<dbReference type="InterPro" id="IPR012000">
    <property type="entry name" value="Thiamin_PyroP_enz_cen_dom"/>
</dbReference>
<dbReference type="GO" id="GO:1990610">
    <property type="term" value="F:acetolactate synthase regulator activity"/>
    <property type="evidence" value="ECO:0007669"/>
    <property type="project" value="InterPro"/>
</dbReference>
<evidence type="ECO:0000256" key="1">
    <source>
        <dbReference type="ARBA" id="ARBA00004974"/>
    </source>
</evidence>
<organism evidence="15 16">
    <name type="scientific">Geodia barretti</name>
    <name type="common">Barrett's horny sponge</name>
    <dbReference type="NCBI Taxonomy" id="519541"/>
    <lineage>
        <taxon>Eukaryota</taxon>
        <taxon>Metazoa</taxon>
        <taxon>Porifera</taxon>
        <taxon>Demospongiae</taxon>
        <taxon>Heteroscleromorpha</taxon>
        <taxon>Tetractinellida</taxon>
        <taxon>Astrophorina</taxon>
        <taxon>Geodiidae</taxon>
        <taxon>Geodia</taxon>
    </lineage>
</organism>
<dbReference type="AlphaFoldDB" id="A0AA35X4J0"/>
<keyword evidence="7 13" id="KW-0479">Metal-binding</keyword>
<keyword evidence="6 13" id="KW-0808">Transferase</keyword>
<comment type="pathway">
    <text evidence="2 13">Amino-acid biosynthesis; L-valine biosynthesis; L-valine from pyruvate: step 1/4.</text>
</comment>
<dbReference type="InterPro" id="IPR027271">
    <property type="entry name" value="Acetolactate_synth/TF_NikR_C"/>
</dbReference>
<evidence type="ECO:0000256" key="3">
    <source>
        <dbReference type="ARBA" id="ARBA00006341"/>
    </source>
</evidence>
<proteinExistence type="inferred from homology"/>
<comment type="cofactor">
    <cofactor evidence="13">
        <name>Mg(2+)</name>
        <dbReference type="ChEBI" id="CHEBI:18420"/>
    </cofactor>
    <text evidence="13">Binds 1 Mg(2+) ion per subunit.</text>
</comment>
<dbReference type="CDD" id="cd07035">
    <property type="entry name" value="TPP_PYR_POX_like"/>
    <property type="match status" value="1"/>
</dbReference>
<name>A0AA35X4J0_GEOBA</name>
<dbReference type="FunFam" id="3.40.50.970:FF:000007">
    <property type="entry name" value="Acetolactate synthase"/>
    <property type="match status" value="1"/>
</dbReference>
<dbReference type="EC" id="2.2.1.6" evidence="13"/>
<comment type="similarity">
    <text evidence="4 13">Belongs to the TPP enzyme family.</text>
</comment>
<dbReference type="PANTHER" id="PTHR18968">
    <property type="entry name" value="THIAMINE PYROPHOSPHATE ENZYMES"/>
    <property type="match status" value="1"/>
</dbReference>
<evidence type="ECO:0000256" key="8">
    <source>
        <dbReference type="ARBA" id="ARBA00022842"/>
    </source>
</evidence>
<feature type="domain" description="ACT" evidence="14">
    <location>
        <begin position="548"/>
        <end position="622"/>
    </location>
</feature>
<comment type="catalytic activity">
    <reaction evidence="12">
        <text>(2R)-hydroxyhexadecanoyl-CoA = pentadecanal + formyl-CoA</text>
        <dbReference type="Rhea" id="RHEA:55212"/>
        <dbReference type="ChEBI" id="CHEBI:17302"/>
        <dbReference type="ChEBI" id="CHEBI:57376"/>
        <dbReference type="ChEBI" id="CHEBI:138654"/>
    </reaction>
    <physiologicalReaction direction="left-to-right" evidence="12">
        <dbReference type="Rhea" id="RHEA:55213"/>
    </physiologicalReaction>
</comment>
<dbReference type="FunFam" id="3.40.50.1220:FF:000008">
    <property type="entry name" value="Acetolactate synthase"/>
    <property type="match status" value="1"/>
</dbReference>
<evidence type="ECO:0000313" key="15">
    <source>
        <dbReference type="EMBL" id="CAI8039416.1"/>
    </source>
</evidence>
<dbReference type="InterPro" id="IPR011766">
    <property type="entry name" value="TPP_enzyme_TPP-bd"/>
</dbReference>
<keyword evidence="16" id="KW-1185">Reference proteome</keyword>
<dbReference type="InterPro" id="IPR029035">
    <property type="entry name" value="DHS-like_NAD/FAD-binding_dom"/>
</dbReference>
<dbReference type="InterPro" id="IPR045865">
    <property type="entry name" value="ACT-like_dom_sf"/>
</dbReference>
<dbReference type="Gene3D" id="3.40.50.970">
    <property type="match status" value="2"/>
</dbReference>
<comment type="similarity">
    <text evidence="3">Belongs to the acetolactate synthase small subunit family.</text>
</comment>
<dbReference type="Pfam" id="PF22629">
    <property type="entry name" value="ACT_AHAS_ss"/>
    <property type="match status" value="1"/>
</dbReference>
<comment type="caution">
    <text evidence="15">The sequence shown here is derived from an EMBL/GenBank/DDBJ whole genome shotgun (WGS) entry which is preliminary data.</text>
</comment>
<dbReference type="GO" id="GO:0005948">
    <property type="term" value="C:acetolactate synthase complex"/>
    <property type="evidence" value="ECO:0007669"/>
    <property type="project" value="TreeGrafter"/>
</dbReference>
<evidence type="ECO:0000256" key="10">
    <source>
        <dbReference type="ARBA" id="ARBA00023304"/>
    </source>
</evidence>
<protein>
    <recommendedName>
        <fullName evidence="13">Acetolactate synthase</fullName>
        <ecNumber evidence="13">2.2.1.6</ecNumber>
    </recommendedName>
</protein>
<gene>
    <name evidence="15" type="ORF">GBAR_LOCUS21924</name>
</gene>
<dbReference type="NCBIfam" id="NF008864">
    <property type="entry name" value="PRK11895.1"/>
    <property type="match status" value="1"/>
</dbReference>
<dbReference type="InterPro" id="IPR000399">
    <property type="entry name" value="TPP-bd_CS"/>
</dbReference>
<dbReference type="Pfam" id="PF02776">
    <property type="entry name" value="TPP_enzyme_N"/>
    <property type="match status" value="1"/>
</dbReference>
<dbReference type="PROSITE" id="PS51671">
    <property type="entry name" value="ACT"/>
    <property type="match status" value="1"/>
</dbReference>
<dbReference type="FunFam" id="3.30.70.1150:FF:000001">
    <property type="entry name" value="Acetolactate synthase small subunit"/>
    <property type="match status" value="1"/>
</dbReference>
<evidence type="ECO:0000259" key="14">
    <source>
        <dbReference type="PROSITE" id="PS51671"/>
    </source>
</evidence>
<comment type="catalytic activity">
    <reaction evidence="11">
        <text>2-hydroxyoctadecanoyl-CoA = heptadecanal + formyl-CoA</text>
        <dbReference type="Rhea" id="RHEA:55196"/>
        <dbReference type="ChEBI" id="CHEBI:57376"/>
        <dbReference type="ChEBI" id="CHEBI:74116"/>
        <dbReference type="ChEBI" id="CHEBI:138631"/>
    </reaction>
    <physiologicalReaction direction="left-to-right" evidence="11">
        <dbReference type="Rhea" id="RHEA:55197"/>
    </physiologicalReaction>
</comment>
<evidence type="ECO:0000256" key="9">
    <source>
        <dbReference type="ARBA" id="ARBA00023052"/>
    </source>
</evidence>
<evidence type="ECO:0000256" key="7">
    <source>
        <dbReference type="ARBA" id="ARBA00022723"/>
    </source>
</evidence>
<dbReference type="InterPro" id="IPR054480">
    <property type="entry name" value="AHAS_small-like_ACT"/>
</dbReference>
<accession>A0AA35X4J0</accession>
<dbReference type="InterPro" id="IPR012846">
    <property type="entry name" value="Acetolactate_synth_lsu"/>
</dbReference>
<dbReference type="PROSITE" id="PS00187">
    <property type="entry name" value="TPP_ENZYMES"/>
    <property type="match status" value="1"/>
</dbReference>
<evidence type="ECO:0000256" key="11">
    <source>
        <dbReference type="ARBA" id="ARBA00048738"/>
    </source>
</evidence>
<dbReference type="Pfam" id="PF00205">
    <property type="entry name" value="TPP_enzyme_M"/>
    <property type="match status" value="1"/>
</dbReference>
<dbReference type="Proteomes" id="UP001174909">
    <property type="component" value="Unassembled WGS sequence"/>
</dbReference>
<dbReference type="InterPro" id="IPR039368">
    <property type="entry name" value="AHAS_TPP"/>
</dbReference>
<dbReference type="EMBL" id="CASHTH010003038">
    <property type="protein sequence ID" value="CAI8039416.1"/>
    <property type="molecule type" value="Genomic_DNA"/>
</dbReference>
<reference evidence="15" key="1">
    <citation type="submission" date="2023-03" db="EMBL/GenBank/DDBJ databases">
        <authorList>
            <person name="Steffen K."/>
            <person name="Cardenas P."/>
        </authorList>
    </citation>
    <scope>NUCLEOTIDE SEQUENCE</scope>
</reference>
<dbReference type="InterPro" id="IPR029061">
    <property type="entry name" value="THDP-binding"/>
</dbReference>